<dbReference type="Proteomes" id="UP001056120">
    <property type="component" value="Linkage Group LG01"/>
</dbReference>
<dbReference type="EMBL" id="CM042018">
    <property type="protein sequence ID" value="KAI3827288.1"/>
    <property type="molecule type" value="Genomic_DNA"/>
</dbReference>
<gene>
    <name evidence="1" type="ORF">L1987_01361</name>
</gene>
<keyword evidence="2" id="KW-1185">Reference proteome</keyword>
<comment type="caution">
    <text evidence="1">The sequence shown here is derived from an EMBL/GenBank/DDBJ whole genome shotgun (WGS) entry which is preliminary data.</text>
</comment>
<evidence type="ECO:0000313" key="2">
    <source>
        <dbReference type="Proteomes" id="UP001056120"/>
    </source>
</evidence>
<reference evidence="1 2" key="2">
    <citation type="journal article" date="2022" name="Mol. Ecol. Resour.">
        <title>The genomes of chicory, endive, great burdock and yacon provide insights into Asteraceae paleo-polyploidization history and plant inulin production.</title>
        <authorList>
            <person name="Fan W."/>
            <person name="Wang S."/>
            <person name="Wang H."/>
            <person name="Wang A."/>
            <person name="Jiang F."/>
            <person name="Liu H."/>
            <person name="Zhao H."/>
            <person name="Xu D."/>
            <person name="Zhang Y."/>
        </authorList>
    </citation>
    <scope>NUCLEOTIDE SEQUENCE [LARGE SCALE GENOMIC DNA]</scope>
    <source>
        <strain evidence="2">cv. Yunnan</strain>
        <tissue evidence="1">Leaves</tissue>
    </source>
</reference>
<name>A0ACB9K4X1_9ASTR</name>
<accession>A0ACB9K4X1</accession>
<proteinExistence type="predicted"/>
<reference evidence="2" key="1">
    <citation type="journal article" date="2022" name="Mol. Ecol. Resour.">
        <title>The genomes of chicory, endive, great burdock and yacon provide insights into Asteraceae palaeo-polyploidization history and plant inulin production.</title>
        <authorList>
            <person name="Fan W."/>
            <person name="Wang S."/>
            <person name="Wang H."/>
            <person name="Wang A."/>
            <person name="Jiang F."/>
            <person name="Liu H."/>
            <person name="Zhao H."/>
            <person name="Xu D."/>
            <person name="Zhang Y."/>
        </authorList>
    </citation>
    <scope>NUCLEOTIDE SEQUENCE [LARGE SCALE GENOMIC DNA]</scope>
    <source>
        <strain evidence="2">cv. Yunnan</strain>
    </source>
</reference>
<evidence type="ECO:0000313" key="1">
    <source>
        <dbReference type="EMBL" id="KAI3827288.1"/>
    </source>
</evidence>
<sequence length="152" mass="17124">MSLLIQLTVVLAARSMETARVSLAPFAILSYTTAMYPTELSSTMNHRHPLSLKVFKPEPNQIKPCQICHNLIKGLAYMCEDSNFWVHPLCVLIKSKQSKDDDDVPSSSSGVGRRFVKEVAVGLGRVAIGLMKIWIHDTFYVDEDCEEFTWCD</sequence>
<protein>
    <submittedName>
        <fullName evidence="1">Uncharacterized protein</fullName>
    </submittedName>
</protein>
<organism evidence="1 2">
    <name type="scientific">Smallanthus sonchifolius</name>
    <dbReference type="NCBI Taxonomy" id="185202"/>
    <lineage>
        <taxon>Eukaryota</taxon>
        <taxon>Viridiplantae</taxon>
        <taxon>Streptophyta</taxon>
        <taxon>Embryophyta</taxon>
        <taxon>Tracheophyta</taxon>
        <taxon>Spermatophyta</taxon>
        <taxon>Magnoliopsida</taxon>
        <taxon>eudicotyledons</taxon>
        <taxon>Gunneridae</taxon>
        <taxon>Pentapetalae</taxon>
        <taxon>asterids</taxon>
        <taxon>campanulids</taxon>
        <taxon>Asterales</taxon>
        <taxon>Asteraceae</taxon>
        <taxon>Asteroideae</taxon>
        <taxon>Heliantheae alliance</taxon>
        <taxon>Millerieae</taxon>
        <taxon>Smallanthus</taxon>
    </lineage>
</organism>